<reference evidence="5" key="1">
    <citation type="journal article" date="2020" name="PLoS Negl. Trop. Dis.">
        <title>High-quality nuclear genome for Sarcoptes scabiei-A critical resource for a neglected parasite.</title>
        <authorList>
            <person name="Korhonen P.K."/>
            <person name="Gasser R.B."/>
            <person name="Ma G."/>
            <person name="Wang T."/>
            <person name="Stroehlein A.J."/>
            <person name="Young N.D."/>
            <person name="Ang C.S."/>
            <person name="Fernando D.D."/>
            <person name="Lu H.C."/>
            <person name="Taylor S."/>
            <person name="Reynolds S.L."/>
            <person name="Mofiz E."/>
            <person name="Najaraj S.H."/>
            <person name="Gowda H."/>
            <person name="Madugundu A."/>
            <person name="Renuse S."/>
            <person name="Holt D."/>
            <person name="Pandey A."/>
            <person name="Papenfuss A.T."/>
            <person name="Fischer K."/>
        </authorList>
    </citation>
    <scope>NUCLEOTIDE SEQUENCE [LARGE SCALE GENOMIC DNA]</scope>
</reference>
<dbReference type="InterPro" id="IPR039646">
    <property type="entry name" value="ZNHIT2"/>
</dbReference>
<keyword evidence="1" id="KW-0863">Zinc-finger</keyword>
<keyword evidence="5" id="KW-1185">Reference proteome</keyword>
<evidence type="ECO:0000259" key="2">
    <source>
        <dbReference type="PROSITE" id="PS51083"/>
    </source>
</evidence>
<accession>A0A834R591</accession>
<reference evidence="3" key="2">
    <citation type="submission" date="2020-01" db="EMBL/GenBank/DDBJ databases">
        <authorList>
            <person name="Korhonen P.K.K."/>
            <person name="Guangxu M.G."/>
            <person name="Wang T.W."/>
            <person name="Stroehlein A.J.S."/>
            <person name="Young N.D."/>
            <person name="Ang C.-S.A."/>
            <person name="Fernando D.W.F."/>
            <person name="Lu H.L."/>
            <person name="Taylor S.T."/>
            <person name="Ehtesham M.E.M."/>
            <person name="Najaraj S.H.N."/>
            <person name="Harsha G.H.G."/>
            <person name="Madugundu A.M."/>
            <person name="Renuse S.R."/>
            <person name="Holt D.H."/>
            <person name="Pandey A.P."/>
            <person name="Papenfuss A.P."/>
            <person name="Gasser R.B.G."/>
            <person name="Fischer K.F."/>
        </authorList>
    </citation>
    <scope>NUCLEOTIDE SEQUENCE</scope>
    <source>
        <strain evidence="3">SSS_KF_BRIS2020</strain>
    </source>
</reference>
<dbReference type="PANTHER" id="PTHR15555">
    <property type="entry name" value="ZINC FINGER HIT DOMAIN CONTAINING PROTEIN 2 PROTEIN FON -RELATED"/>
    <property type="match status" value="1"/>
</dbReference>
<dbReference type="PROSITE" id="PS51083">
    <property type="entry name" value="ZF_HIT"/>
    <property type="match status" value="1"/>
</dbReference>
<dbReference type="AlphaFoldDB" id="A0A834R591"/>
<dbReference type="SUPFAM" id="SSF144232">
    <property type="entry name" value="HIT/MYND zinc finger-like"/>
    <property type="match status" value="1"/>
</dbReference>
<dbReference type="EnsemblMetazoa" id="SSS_4713s_mrna">
    <property type="protein sequence ID" value="KAF7491169.1"/>
    <property type="gene ID" value="SSS_4713"/>
</dbReference>
<gene>
    <name evidence="3" type="ORF">SSS_4713</name>
</gene>
<dbReference type="InterPro" id="IPR007529">
    <property type="entry name" value="Znf_HIT"/>
</dbReference>
<proteinExistence type="predicted"/>
<organism evidence="3">
    <name type="scientific">Sarcoptes scabiei</name>
    <name type="common">Itch mite</name>
    <name type="synonym">Acarus scabiei</name>
    <dbReference type="NCBI Taxonomy" id="52283"/>
    <lineage>
        <taxon>Eukaryota</taxon>
        <taxon>Metazoa</taxon>
        <taxon>Ecdysozoa</taxon>
        <taxon>Arthropoda</taxon>
        <taxon>Chelicerata</taxon>
        <taxon>Arachnida</taxon>
        <taxon>Acari</taxon>
        <taxon>Acariformes</taxon>
        <taxon>Sarcoptiformes</taxon>
        <taxon>Astigmata</taxon>
        <taxon>Psoroptidia</taxon>
        <taxon>Sarcoptoidea</taxon>
        <taxon>Sarcoptidae</taxon>
        <taxon>Sarcoptinae</taxon>
        <taxon>Sarcoptes</taxon>
    </lineage>
</organism>
<dbReference type="EMBL" id="WVUK01000060">
    <property type="protein sequence ID" value="KAF7491169.1"/>
    <property type="molecule type" value="Genomic_DNA"/>
</dbReference>
<keyword evidence="1" id="KW-0479">Metal-binding</keyword>
<feature type="domain" description="HIT-type" evidence="2">
    <location>
        <begin position="34"/>
        <end position="67"/>
    </location>
</feature>
<dbReference type="PANTHER" id="PTHR15555:SF0">
    <property type="entry name" value="ZINC FINGER HIT DOMAIN-CONTAINING PROTEIN 2"/>
    <property type="match status" value="1"/>
</dbReference>
<evidence type="ECO:0000313" key="3">
    <source>
        <dbReference type="EMBL" id="KAF7491169.1"/>
    </source>
</evidence>
<dbReference type="OrthoDB" id="10005492at2759"/>
<dbReference type="GO" id="GO:0008270">
    <property type="term" value="F:zinc ion binding"/>
    <property type="evidence" value="ECO:0007669"/>
    <property type="project" value="UniProtKB-UniRule"/>
</dbReference>
<dbReference type="CDD" id="cd23024">
    <property type="entry name" value="zf-HIT_ZNHIT2-3"/>
    <property type="match status" value="1"/>
</dbReference>
<keyword evidence="1" id="KW-0862">Zinc</keyword>
<protein>
    <recommendedName>
        <fullName evidence="2">HIT-type domain-containing protein</fullName>
    </recommendedName>
</protein>
<sequence length="468" mass="55370">MEFLLNLNSKRNSRRDQRRIRSYGIRSSRLNQDCEFCHNSTASYCCPKCKKAYCSVDCYRSPEHLECSENFYKNMIFDHIRNNLDELDQNKVIDILKRNSNGDSFDSINLKEFIREINNDDDDDQLEDLYDDHDWIDAELVKKFSAKIWPLLDENQDDLEKIWSQLSKSDQKEFIQIVKNNQFKFDKMIQIWEPWWLDDRWHQAVEEITEAEGSLNQFPVIYTKITQLNQLTKKVPSPSIGCFILAVCFAYCHLTRTYNGEIACRSPRTDFDDPRDHPPDCCEIWTESIVKTLVFLVPYLQSSDRSDTLSPNKVLDMLVHRFLNISDVDEMSNDLIKSIQSRKKNLQTILSDLKIIFDLKNRQPGYCLILKEADKTDGDNYAPKAIILVLSDLIHILERILMCYHHGPEKRDKNKRKNLRLIIEKLKFYLSYTMEYCDQFSSEQFLSAINFHRAKLKREDFNPLENEI</sequence>
<evidence type="ECO:0000313" key="5">
    <source>
        <dbReference type="Proteomes" id="UP000070412"/>
    </source>
</evidence>
<evidence type="ECO:0000313" key="4">
    <source>
        <dbReference type="EnsemblMetazoa" id="KAF7491169.1"/>
    </source>
</evidence>
<dbReference type="Gene3D" id="3.30.60.190">
    <property type="match status" value="1"/>
</dbReference>
<name>A0A834R591_SARSC</name>
<evidence type="ECO:0000256" key="1">
    <source>
        <dbReference type="PROSITE-ProRule" id="PRU00453"/>
    </source>
</evidence>
<dbReference type="Proteomes" id="UP000070412">
    <property type="component" value="Unassembled WGS sequence"/>
</dbReference>
<reference evidence="4" key="3">
    <citation type="submission" date="2022-06" db="UniProtKB">
        <authorList>
            <consortium name="EnsemblMetazoa"/>
        </authorList>
    </citation>
    <scope>IDENTIFICATION</scope>
</reference>